<dbReference type="EC" id="2.7.13.3" evidence="2"/>
<proteinExistence type="predicted"/>
<dbReference type="SMART" id="SM00388">
    <property type="entry name" value="HisKA"/>
    <property type="match status" value="1"/>
</dbReference>
<dbReference type="Gene3D" id="1.10.287.130">
    <property type="match status" value="1"/>
</dbReference>
<evidence type="ECO:0000256" key="2">
    <source>
        <dbReference type="ARBA" id="ARBA00012438"/>
    </source>
</evidence>
<reference evidence="9 10" key="1">
    <citation type="submission" date="2023-11" db="EMBL/GenBank/DDBJ databases">
        <title>Draft genome of Azohydromonas lata strain H1 (DSM1123), a polyhydroxyalkanoate producer.</title>
        <authorList>
            <person name="Traversa D."/>
            <person name="D'Addabbo P."/>
            <person name="Pazzani C."/>
            <person name="Manzari C."/>
            <person name="Chiara M."/>
            <person name="Scrascia M."/>
        </authorList>
    </citation>
    <scope>NUCLEOTIDE SEQUENCE [LARGE SCALE GENOMIC DNA]</scope>
    <source>
        <strain evidence="9 10">H1</strain>
    </source>
</reference>
<dbReference type="SUPFAM" id="SSF47384">
    <property type="entry name" value="Homodimeric domain of signal transducing histidine kinase"/>
    <property type="match status" value="1"/>
</dbReference>
<keyword evidence="6" id="KW-0902">Two-component regulatory system</keyword>
<dbReference type="RefSeq" id="WP_322468033.1">
    <property type="nucleotide sequence ID" value="NZ_JAXOJX010000076.1"/>
</dbReference>
<gene>
    <name evidence="9" type="ORF">SM757_29035</name>
</gene>
<evidence type="ECO:0000256" key="6">
    <source>
        <dbReference type="ARBA" id="ARBA00023012"/>
    </source>
</evidence>
<evidence type="ECO:0000256" key="7">
    <source>
        <dbReference type="SAM" id="Phobius"/>
    </source>
</evidence>
<dbReference type="Pfam" id="PF02518">
    <property type="entry name" value="HATPase_c"/>
    <property type="match status" value="1"/>
</dbReference>
<keyword evidence="9" id="KW-0067">ATP-binding</keyword>
<evidence type="ECO:0000256" key="4">
    <source>
        <dbReference type="ARBA" id="ARBA00022679"/>
    </source>
</evidence>
<dbReference type="CDD" id="cd16922">
    <property type="entry name" value="HATPase_EvgS-ArcB-TorS-like"/>
    <property type="match status" value="1"/>
</dbReference>
<dbReference type="CDD" id="cd12915">
    <property type="entry name" value="PDC2_DGC_like"/>
    <property type="match status" value="1"/>
</dbReference>
<dbReference type="InterPro" id="IPR036097">
    <property type="entry name" value="HisK_dim/P_sf"/>
</dbReference>
<evidence type="ECO:0000313" key="10">
    <source>
        <dbReference type="Proteomes" id="UP001293718"/>
    </source>
</evidence>
<dbReference type="Pfam" id="PF00512">
    <property type="entry name" value="HisKA"/>
    <property type="match status" value="1"/>
</dbReference>
<feature type="transmembrane region" description="Helical" evidence="7">
    <location>
        <begin position="292"/>
        <end position="313"/>
    </location>
</feature>
<evidence type="ECO:0000313" key="9">
    <source>
        <dbReference type="EMBL" id="MDZ5460631.1"/>
    </source>
</evidence>
<comment type="catalytic activity">
    <reaction evidence="1">
        <text>ATP + protein L-histidine = ADP + protein N-phospho-L-histidine.</text>
        <dbReference type="EC" id="2.7.13.3"/>
    </reaction>
</comment>
<dbReference type="EMBL" id="JAXOJX010000076">
    <property type="protein sequence ID" value="MDZ5460631.1"/>
    <property type="molecule type" value="Genomic_DNA"/>
</dbReference>
<dbReference type="CDD" id="cd00082">
    <property type="entry name" value="HisKA"/>
    <property type="match status" value="1"/>
</dbReference>
<evidence type="ECO:0000259" key="8">
    <source>
        <dbReference type="PROSITE" id="PS50109"/>
    </source>
</evidence>
<dbReference type="InterPro" id="IPR036890">
    <property type="entry name" value="HATPase_C_sf"/>
</dbReference>
<dbReference type="CDD" id="cd12914">
    <property type="entry name" value="PDC1_DGC_like"/>
    <property type="match status" value="1"/>
</dbReference>
<keyword evidence="10" id="KW-1185">Reference proteome</keyword>
<evidence type="ECO:0000256" key="5">
    <source>
        <dbReference type="ARBA" id="ARBA00022777"/>
    </source>
</evidence>
<dbReference type="InterPro" id="IPR003594">
    <property type="entry name" value="HATPase_dom"/>
</dbReference>
<comment type="caution">
    <text evidence="9">The sequence shown here is derived from an EMBL/GenBank/DDBJ whole genome shotgun (WGS) entry which is preliminary data.</text>
</comment>
<dbReference type="InterPro" id="IPR003661">
    <property type="entry name" value="HisK_dim/P_dom"/>
</dbReference>
<evidence type="ECO:0000256" key="3">
    <source>
        <dbReference type="ARBA" id="ARBA00022553"/>
    </source>
</evidence>
<keyword evidence="3" id="KW-0597">Phosphoprotein</keyword>
<feature type="domain" description="Histidine kinase" evidence="8">
    <location>
        <begin position="346"/>
        <end position="562"/>
    </location>
</feature>
<dbReference type="Gene3D" id="3.30.450.20">
    <property type="entry name" value="PAS domain"/>
    <property type="match status" value="2"/>
</dbReference>
<dbReference type="InterPro" id="IPR004358">
    <property type="entry name" value="Sig_transdc_His_kin-like_C"/>
</dbReference>
<keyword evidence="7" id="KW-0472">Membrane</keyword>
<dbReference type="Pfam" id="PF22588">
    <property type="entry name" value="dCache_1_like"/>
    <property type="match status" value="1"/>
</dbReference>
<dbReference type="InterPro" id="IPR054327">
    <property type="entry name" value="His-kinase-like_sensor"/>
</dbReference>
<keyword evidence="9" id="KW-0547">Nucleotide-binding</keyword>
<dbReference type="InterPro" id="IPR005467">
    <property type="entry name" value="His_kinase_dom"/>
</dbReference>
<name>A0ABU5INZ6_9BURK</name>
<dbReference type="SUPFAM" id="SSF55874">
    <property type="entry name" value="ATPase domain of HSP90 chaperone/DNA topoisomerase II/histidine kinase"/>
    <property type="match status" value="1"/>
</dbReference>
<dbReference type="PRINTS" id="PR00344">
    <property type="entry name" value="BCTRLSENSOR"/>
</dbReference>
<dbReference type="PANTHER" id="PTHR43711">
    <property type="entry name" value="TWO-COMPONENT HISTIDINE KINASE"/>
    <property type="match status" value="1"/>
</dbReference>
<accession>A0ABU5INZ6</accession>
<dbReference type="InterPro" id="IPR050736">
    <property type="entry name" value="Sensor_HK_Regulatory"/>
</dbReference>
<dbReference type="SMART" id="SM00387">
    <property type="entry name" value="HATPase_c"/>
    <property type="match status" value="1"/>
</dbReference>
<dbReference type="Gene3D" id="3.30.565.10">
    <property type="entry name" value="Histidine kinase-like ATPase, C-terminal domain"/>
    <property type="match status" value="1"/>
</dbReference>
<keyword evidence="7" id="KW-0812">Transmembrane</keyword>
<dbReference type="PROSITE" id="PS50109">
    <property type="entry name" value="HIS_KIN"/>
    <property type="match status" value="1"/>
</dbReference>
<dbReference type="GO" id="GO:0005524">
    <property type="term" value="F:ATP binding"/>
    <property type="evidence" value="ECO:0007669"/>
    <property type="project" value="UniProtKB-KW"/>
</dbReference>
<sequence>MSRLVALGTALALAVTWASVALLLQMKRDDAVRAEVRQNANLARALQEQTLRVIASADHATLRLRDAVASGELEAGELPRLASETGLVPNILVQLSLIGPDGRFIGSNLDPDGSKTGQVDLSSREHVRVHLQPSALPAAAAAVDANGLFIGKPVLGKVSGRWTVQLSRRIDAPDGRVLGVVVASLDPGYFEKVYQGVSLGALSVVTLVGTDRVVRARVLGGHSQGLGSSLAASGVLDSAMRRQSPEGYFIGTSTIDQVERIAAYRKVTDAPMYVLVATATAEALEPWHTLRALTLGLTLLLSLAILSAALLFLSGVRRLERTNEALRLSAAQARSANQAKSEFLAAISHELRTPLTSIRGYAELMERRIENPKFREHASLIRKGAEHLNELLTQILDLTKVEARAMPLNLAEVPLRPVLDGTVDFFALTARAKNLALELHVADDVPATLHCDDLRLKQVLNNLLSNALKFTQEGSVCIEVERQADAVSFHVVDTGPGIAPELHELVFERFRQADARVAYEHGGTGLGLALSRGLAEIMGGMLTLQSMPGQGARFTLTLPLQPPAVV</sequence>
<keyword evidence="5" id="KW-0418">Kinase</keyword>
<evidence type="ECO:0000256" key="1">
    <source>
        <dbReference type="ARBA" id="ARBA00000085"/>
    </source>
</evidence>
<dbReference type="Proteomes" id="UP001293718">
    <property type="component" value="Unassembled WGS sequence"/>
</dbReference>
<keyword evidence="7" id="KW-1133">Transmembrane helix</keyword>
<keyword evidence="4" id="KW-0808">Transferase</keyword>
<dbReference type="PANTHER" id="PTHR43711:SF26">
    <property type="entry name" value="SENSOR HISTIDINE KINASE RCSC"/>
    <property type="match status" value="1"/>
</dbReference>
<organism evidence="9 10">
    <name type="scientific">Azohydromonas lata</name>
    <dbReference type="NCBI Taxonomy" id="45677"/>
    <lineage>
        <taxon>Bacteria</taxon>
        <taxon>Pseudomonadati</taxon>
        <taxon>Pseudomonadota</taxon>
        <taxon>Betaproteobacteria</taxon>
        <taxon>Burkholderiales</taxon>
        <taxon>Sphaerotilaceae</taxon>
        <taxon>Azohydromonas</taxon>
    </lineage>
</organism>
<protein>
    <recommendedName>
        <fullName evidence="2">histidine kinase</fullName>
        <ecNumber evidence="2">2.7.13.3</ecNumber>
    </recommendedName>
</protein>